<dbReference type="PANTHER" id="PTHR38462">
    <property type="entry name" value="EXONUCLEASE-LIKE PROTEIN"/>
    <property type="match status" value="1"/>
</dbReference>
<dbReference type="InterPro" id="IPR036397">
    <property type="entry name" value="RNaseH_sf"/>
</dbReference>
<name>A0A1G9QEQ0_9FIRM</name>
<dbReference type="Pfam" id="PF13482">
    <property type="entry name" value="RNase_H_2"/>
    <property type="match status" value="1"/>
</dbReference>
<dbReference type="InterPro" id="IPR012337">
    <property type="entry name" value="RNaseH-like_sf"/>
</dbReference>
<evidence type="ECO:0000313" key="3">
    <source>
        <dbReference type="EMBL" id="SDM09508.1"/>
    </source>
</evidence>
<feature type="region of interest" description="Disordered" evidence="1">
    <location>
        <begin position="1"/>
        <end position="60"/>
    </location>
</feature>
<dbReference type="InterPro" id="IPR011990">
    <property type="entry name" value="TPR-like_helical_dom_sf"/>
</dbReference>
<evidence type="ECO:0000313" key="4">
    <source>
        <dbReference type="Proteomes" id="UP000199476"/>
    </source>
</evidence>
<dbReference type="AlphaFoldDB" id="A0A1G9QEQ0"/>
<dbReference type="SUPFAM" id="SSF53098">
    <property type="entry name" value="Ribonuclease H-like"/>
    <property type="match status" value="1"/>
</dbReference>
<organism evidence="3 4">
    <name type="scientific">Halarsenatibacter silvermanii</name>
    <dbReference type="NCBI Taxonomy" id="321763"/>
    <lineage>
        <taxon>Bacteria</taxon>
        <taxon>Bacillati</taxon>
        <taxon>Bacillota</taxon>
        <taxon>Clostridia</taxon>
        <taxon>Halanaerobiales</taxon>
        <taxon>Halarsenatibacteraceae</taxon>
        <taxon>Halarsenatibacter</taxon>
    </lineage>
</organism>
<sequence>MDIKNKLERLKKRAAEKSAGETGRDGSEGLPPGSLRGKKDCKDREKGSAKTGAASEDRDHYLEQRKLDRNYQHGQFSLGDLPTEFASDSDFLFRRQEAVGRERLLLLDTETTGLAGGTGTSAFLVGLGYFQNGTLIVEQHLMRDFVEEASLLQEIKAKMESRPVPVTFNGKSFDLPLLKNRFILNRIDPPEPESHLDLLHPCRRLWKHHSSCSLTALEKNLLDFQREDDIDGSEVPHYYRAFLERGSWKLLEPILLHNRYDVISMAFLALILERAAEAEGNYRHNAREYYNLAYQLEECGRRQRSIESYERALAEAGGRRLKTEIEKELSWQYKRVDRYEEAVDIWRRMADEGRGGLFPYRELAKYYEHQRRDYARALKFCRRAREYLREYRQIMSDWRKRREELVHRHERLKEKLASQNK</sequence>
<evidence type="ECO:0000256" key="1">
    <source>
        <dbReference type="SAM" id="MobiDB-lite"/>
    </source>
</evidence>
<dbReference type="STRING" id="321763.SAMN04488692_11657"/>
<dbReference type="PANTHER" id="PTHR38462:SF1">
    <property type="entry name" value="YPRB RIBONUCLEASE H-LIKE DOMAIN-CONTAINING PROTEIN"/>
    <property type="match status" value="1"/>
</dbReference>
<proteinExistence type="predicted"/>
<dbReference type="RefSeq" id="WP_089760896.1">
    <property type="nucleotide sequence ID" value="NZ_FNGO01000016.1"/>
</dbReference>
<dbReference type="EMBL" id="FNGO01000016">
    <property type="protein sequence ID" value="SDM09508.1"/>
    <property type="molecule type" value="Genomic_DNA"/>
</dbReference>
<dbReference type="InterPro" id="IPR038720">
    <property type="entry name" value="YprB_RNase_H-like_dom"/>
</dbReference>
<dbReference type="SUPFAM" id="SSF48452">
    <property type="entry name" value="TPR-like"/>
    <property type="match status" value="1"/>
</dbReference>
<dbReference type="OrthoDB" id="9790530at2"/>
<accession>A0A1G9QEQ0</accession>
<keyword evidence="4" id="KW-1185">Reference proteome</keyword>
<feature type="domain" description="YprB ribonuclease H-like" evidence="2">
    <location>
        <begin position="106"/>
        <end position="269"/>
    </location>
</feature>
<dbReference type="Proteomes" id="UP000199476">
    <property type="component" value="Unassembled WGS sequence"/>
</dbReference>
<feature type="compositionally biased region" description="Basic and acidic residues" evidence="1">
    <location>
        <begin position="37"/>
        <end position="48"/>
    </location>
</feature>
<feature type="compositionally biased region" description="Basic and acidic residues" evidence="1">
    <location>
        <begin position="1"/>
        <end position="27"/>
    </location>
</feature>
<dbReference type="Gene3D" id="3.30.420.10">
    <property type="entry name" value="Ribonuclease H-like superfamily/Ribonuclease H"/>
    <property type="match status" value="1"/>
</dbReference>
<gene>
    <name evidence="3" type="ORF">SAMN04488692_11657</name>
</gene>
<dbReference type="Gene3D" id="1.25.40.10">
    <property type="entry name" value="Tetratricopeptide repeat domain"/>
    <property type="match status" value="1"/>
</dbReference>
<dbReference type="GO" id="GO:0003676">
    <property type="term" value="F:nucleic acid binding"/>
    <property type="evidence" value="ECO:0007669"/>
    <property type="project" value="InterPro"/>
</dbReference>
<reference evidence="3 4" key="1">
    <citation type="submission" date="2016-10" db="EMBL/GenBank/DDBJ databases">
        <authorList>
            <person name="de Groot N.N."/>
        </authorList>
    </citation>
    <scope>NUCLEOTIDE SEQUENCE [LARGE SCALE GENOMIC DNA]</scope>
    <source>
        <strain evidence="3 4">SLAS-1</strain>
    </source>
</reference>
<evidence type="ECO:0000259" key="2">
    <source>
        <dbReference type="Pfam" id="PF13482"/>
    </source>
</evidence>
<protein>
    <recommendedName>
        <fullName evidence="2">YprB ribonuclease H-like domain-containing protein</fullName>
    </recommendedName>
</protein>